<comment type="caution">
    <text evidence="1">The sequence shown here is derived from an EMBL/GenBank/DDBJ whole genome shotgun (WGS) entry which is preliminary data.</text>
</comment>
<dbReference type="AlphaFoldDB" id="A0A4C1Z4C4"/>
<proteinExistence type="predicted"/>
<gene>
    <name evidence="1" type="ORF">EVAR_62655_1</name>
</gene>
<name>A0A4C1Z4C4_EUMVA</name>
<dbReference type="Proteomes" id="UP000299102">
    <property type="component" value="Unassembled WGS sequence"/>
</dbReference>
<reference evidence="1 2" key="1">
    <citation type="journal article" date="2019" name="Commun. Biol.">
        <title>The bagworm genome reveals a unique fibroin gene that provides high tensile strength.</title>
        <authorList>
            <person name="Kono N."/>
            <person name="Nakamura H."/>
            <person name="Ohtoshi R."/>
            <person name="Tomita M."/>
            <person name="Numata K."/>
            <person name="Arakawa K."/>
        </authorList>
    </citation>
    <scope>NUCLEOTIDE SEQUENCE [LARGE SCALE GENOMIC DNA]</scope>
</reference>
<evidence type="ECO:0000313" key="2">
    <source>
        <dbReference type="Proteomes" id="UP000299102"/>
    </source>
</evidence>
<organism evidence="1 2">
    <name type="scientific">Eumeta variegata</name>
    <name type="common">Bagworm moth</name>
    <name type="synonym">Eumeta japonica</name>
    <dbReference type="NCBI Taxonomy" id="151549"/>
    <lineage>
        <taxon>Eukaryota</taxon>
        <taxon>Metazoa</taxon>
        <taxon>Ecdysozoa</taxon>
        <taxon>Arthropoda</taxon>
        <taxon>Hexapoda</taxon>
        <taxon>Insecta</taxon>
        <taxon>Pterygota</taxon>
        <taxon>Neoptera</taxon>
        <taxon>Endopterygota</taxon>
        <taxon>Lepidoptera</taxon>
        <taxon>Glossata</taxon>
        <taxon>Ditrysia</taxon>
        <taxon>Tineoidea</taxon>
        <taxon>Psychidae</taxon>
        <taxon>Oiketicinae</taxon>
        <taxon>Eumeta</taxon>
    </lineage>
</organism>
<protein>
    <submittedName>
        <fullName evidence="1">Uncharacterized protein</fullName>
    </submittedName>
</protein>
<accession>A0A4C1Z4C4</accession>
<dbReference type="EMBL" id="BGZK01001528">
    <property type="protein sequence ID" value="GBP81739.1"/>
    <property type="molecule type" value="Genomic_DNA"/>
</dbReference>
<keyword evidence="2" id="KW-1185">Reference proteome</keyword>
<evidence type="ECO:0000313" key="1">
    <source>
        <dbReference type="EMBL" id="GBP81739.1"/>
    </source>
</evidence>
<sequence>MTVRKGFNALALVPLDKFRRRLLFSLQLFVLFAAHAHANRWLGSVVGKLHKKVIIERVVNEIDGMILVEQTGLRKGIHASIHPKALEVDPNEKVFGVPNDYRRVMRNGTRLRRVCSCKNCAHHATARAQQRRRRRDLPRSCLITVTRLARLP</sequence>